<keyword evidence="5" id="KW-1185">Reference proteome</keyword>
<evidence type="ECO:0000313" key="4">
    <source>
        <dbReference type="EMBL" id="GFO85008.1"/>
    </source>
</evidence>
<name>A0A916QAE7_9FIRM</name>
<gene>
    <name evidence="4" type="ORF">ANBU17_13550</name>
</gene>
<reference evidence="4" key="1">
    <citation type="submission" date="2020-06" db="EMBL/GenBank/DDBJ databases">
        <title>Characterization of fructooligosaccharide metabolism and fructooligosaccharide-degrading enzymes in human commensal butyrate producers.</title>
        <authorList>
            <person name="Tanno H."/>
            <person name="Fujii T."/>
            <person name="Hirano K."/>
            <person name="Maeno S."/>
            <person name="Tonozuka T."/>
            <person name="Sakamoto M."/>
            <person name="Ohkuma M."/>
            <person name="Tochio T."/>
            <person name="Endo A."/>
        </authorList>
    </citation>
    <scope>NUCLEOTIDE SEQUENCE</scope>
    <source>
        <strain evidence="4">JCM 17466</strain>
    </source>
</reference>
<dbReference type="PROSITE" id="PS51257">
    <property type="entry name" value="PROKAR_LIPOPROTEIN"/>
    <property type="match status" value="1"/>
</dbReference>
<accession>A0A916QAE7</accession>
<dbReference type="Pfam" id="PF18050">
    <property type="entry name" value="Cyclophil_like2"/>
    <property type="match status" value="1"/>
</dbReference>
<comment type="caution">
    <text evidence="4">The sequence shown here is derived from an EMBL/GenBank/DDBJ whole genome shotgun (WGS) entry which is preliminary data.</text>
</comment>
<keyword evidence="2" id="KW-0732">Signal</keyword>
<dbReference type="Proteomes" id="UP000613208">
    <property type="component" value="Unassembled WGS sequence"/>
</dbReference>
<feature type="signal peptide" evidence="2">
    <location>
        <begin position="1"/>
        <end position="22"/>
    </location>
</feature>
<feature type="compositionally biased region" description="Low complexity" evidence="1">
    <location>
        <begin position="21"/>
        <end position="44"/>
    </location>
</feature>
<dbReference type="AlphaFoldDB" id="A0A916QAE7"/>
<feature type="chain" id="PRO_5039478497" description="Cyclophilin-like domain-containing protein" evidence="2">
    <location>
        <begin position="23"/>
        <end position="174"/>
    </location>
</feature>
<proteinExistence type="predicted"/>
<evidence type="ECO:0000256" key="1">
    <source>
        <dbReference type="SAM" id="MobiDB-lite"/>
    </source>
</evidence>
<dbReference type="InterPro" id="IPR041183">
    <property type="entry name" value="Cyclophilin-like"/>
</dbReference>
<dbReference type="Gene3D" id="2.40.100.20">
    <property type="match status" value="1"/>
</dbReference>
<protein>
    <recommendedName>
        <fullName evidence="3">Cyclophilin-like domain-containing protein</fullName>
    </recommendedName>
</protein>
<evidence type="ECO:0000259" key="3">
    <source>
        <dbReference type="Pfam" id="PF18050"/>
    </source>
</evidence>
<feature type="domain" description="Cyclophilin-like" evidence="3">
    <location>
        <begin position="62"/>
        <end position="167"/>
    </location>
</feature>
<organism evidence="4 5">
    <name type="scientific">Anaerostipes butyraticus</name>
    <dbReference type="NCBI Taxonomy" id="645466"/>
    <lineage>
        <taxon>Bacteria</taxon>
        <taxon>Bacillati</taxon>
        <taxon>Bacillota</taxon>
        <taxon>Clostridia</taxon>
        <taxon>Lachnospirales</taxon>
        <taxon>Lachnospiraceae</taxon>
        <taxon>Anaerostipes</taxon>
    </lineage>
</organism>
<dbReference type="EMBL" id="BLYI01000027">
    <property type="protein sequence ID" value="GFO85008.1"/>
    <property type="molecule type" value="Genomic_DNA"/>
</dbReference>
<dbReference type="InterPro" id="IPR029000">
    <property type="entry name" value="Cyclophilin-like_dom_sf"/>
</dbReference>
<sequence length="174" mass="19079">MRKFFILLVSSVLMFSMTSCKTSDSSTKSSSETETSSQTENSGTDAETENTSDSKSAGRISIESNGNTIIFELNNSQAAQDLYDQLPLSVESEDYSDNEKIFYPSEDLNVSDAPEAEGGAGVLAYYEPWGDVVMFYDDFDSSSSLYELGRVVSGSEWIEDMSGTIEISQMQTES</sequence>
<feature type="region of interest" description="Disordered" evidence="1">
    <location>
        <begin position="21"/>
        <end position="59"/>
    </location>
</feature>
<evidence type="ECO:0000313" key="5">
    <source>
        <dbReference type="Proteomes" id="UP000613208"/>
    </source>
</evidence>
<dbReference type="RefSeq" id="WP_243282560.1">
    <property type="nucleotide sequence ID" value="NZ_BLYI01000027.1"/>
</dbReference>
<dbReference type="SUPFAM" id="SSF50891">
    <property type="entry name" value="Cyclophilin-like"/>
    <property type="match status" value="1"/>
</dbReference>
<evidence type="ECO:0000256" key="2">
    <source>
        <dbReference type="SAM" id="SignalP"/>
    </source>
</evidence>